<dbReference type="RefSeq" id="YP_009056383.1">
    <property type="nucleotide sequence ID" value="NC_024792.1"/>
</dbReference>
<dbReference type="GeneID" id="20283401"/>
<dbReference type="KEGG" id="vg:20283401"/>
<dbReference type="OrthoDB" id="15139at10239"/>
<dbReference type="Proteomes" id="UP000028664">
    <property type="component" value="Segment"/>
</dbReference>
<keyword evidence="2" id="KW-1185">Reference proteome</keyword>
<sequence length="210" mass="24570">MARNSEKEQEQILNGNKFLGMNTEEATGVFLRDTDKLLHQYSNLRHSLFNQFKSYLPDSVTQEELKSYIDEQFVRLVKEYHINGAVDFPGYIKTKLTHRVRHSYIKGEYRDRKRVFVTKNDGDVSIIMDSNPSFDSELDYYMILEDVLKGVTMSQLEKEVLYLTMQEYTESQIVASLSCKWAEEGVSSTRIREVIKDVHEFVRTRLTDNG</sequence>
<name>A0A076GDC8_9CAUD</name>
<protein>
    <submittedName>
        <fullName evidence="1">RNA polymerase sigma factor</fullName>
    </submittedName>
</protein>
<proteinExistence type="predicted"/>
<reference evidence="1 2" key="1">
    <citation type="submission" date="2014-06" db="EMBL/GenBank/DDBJ databases">
        <title>Bioinformatic genomic analysis of Bacillus phage Bobb.</title>
        <authorList>
            <person name="Lewis H.M.N."/>
            <person name="Temple L."/>
            <person name="Barth R.N."/>
            <person name="Bowles K.M."/>
            <person name="Churchin D.I."/>
            <person name="Scott-Croshaw C."/>
            <person name="Glasgow G.H."/>
            <person name="Gloe M.W."/>
            <person name="McGough T.M."/>
            <person name="Nutbrown S.A."/>
            <person name="Romulus S.R."/>
            <person name="Sanders K.A.M."/>
            <person name="Diachok C.R."/>
            <person name="Serigano J.P."/>
            <person name="Shin D."/>
            <person name="Suresh M.H."/>
            <person name="Conner A.R.N."/>
            <person name="Korba R.M."/>
            <person name="Livermore R.J."/>
            <person name="Rohlf M.B."/>
            <person name="Utterback S.D."/>
            <person name="Wilson V.E."/>
        </authorList>
    </citation>
    <scope>NUCLEOTIDE SEQUENCE [LARGE SCALE GENOMIC DNA]</scope>
</reference>
<evidence type="ECO:0000313" key="2">
    <source>
        <dbReference type="Proteomes" id="UP000028664"/>
    </source>
</evidence>
<organism evidence="1 2">
    <name type="scientific">Bacillus phage Bobb</name>
    <dbReference type="NCBI Taxonomy" id="1527469"/>
    <lineage>
        <taxon>Viruses</taxon>
        <taxon>Duplodnaviria</taxon>
        <taxon>Heunggongvirae</taxon>
        <taxon>Uroviricota</taxon>
        <taxon>Caudoviricetes</taxon>
        <taxon>Herelleviridae</taxon>
        <taxon>Bastillevirinae</taxon>
        <taxon>Agatevirus</taxon>
        <taxon>Agatevirus bobb</taxon>
    </lineage>
</organism>
<dbReference type="EMBL" id="KM051843">
    <property type="protein sequence ID" value="AII28015.1"/>
    <property type="molecule type" value="Genomic_DNA"/>
</dbReference>
<evidence type="ECO:0000313" key="1">
    <source>
        <dbReference type="EMBL" id="AII28015.1"/>
    </source>
</evidence>
<accession>A0A076GDC8</accession>